<dbReference type="Pfam" id="PF21095">
    <property type="entry name" value="CarD_C"/>
    <property type="match status" value="1"/>
</dbReference>
<gene>
    <name evidence="2" type="ORF">H9872_02980</name>
</gene>
<dbReference type="InterPro" id="IPR036101">
    <property type="entry name" value="CarD-like/TRCF_RID_sf"/>
</dbReference>
<dbReference type="PANTHER" id="PTHR38447:SF1">
    <property type="entry name" value="RNA POLYMERASE-BINDING TRANSCRIPTION FACTOR CARD"/>
    <property type="match status" value="1"/>
</dbReference>
<dbReference type="AlphaFoldDB" id="A0A9E2KBZ1"/>
<dbReference type="SMART" id="SM01058">
    <property type="entry name" value="CarD_TRCF"/>
    <property type="match status" value="1"/>
</dbReference>
<dbReference type="SUPFAM" id="SSF141259">
    <property type="entry name" value="CarD-like"/>
    <property type="match status" value="1"/>
</dbReference>
<dbReference type="Pfam" id="PF02559">
    <property type="entry name" value="CarD_TRCF_RID"/>
    <property type="match status" value="1"/>
</dbReference>
<evidence type="ECO:0000259" key="1">
    <source>
        <dbReference type="SMART" id="SM01058"/>
    </source>
</evidence>
<dbReference type="Gene3D" id="1.20.58.1290">
    <property type="entry name" value="CarD-like, C-terminal domain"/>
    <property type="match status" value="1"/>
</dbReference>
<sequence length="161" mass="18536">MFKVGENVFCPMRGTGIVEAIEERCMLDEVKEYFIINMKCPELTMMIPTDKIATSGFRAINDECVADEVMSILENKETDIDYSVDIKQRIKQNQEKLSSGLLIECSEVVRDLAIMENERPLNNSERMIFMQAKRLLLDELATIKHISDEEVEEIVDRLLAK</sequence>
<dbReference type="Proteomes" id="UP000824229">
    <property type="component" value="Unassembled WGS sequence"/>
</dbReference>
<dbReference type="EMBL" id="JAHLFQ010000058">
    <property type="protein sequence ID" value="MBU3803711.1"/>
    <property type="molecule type" value="Genomic_DNA"/>
</dbReference>
<dbReference type="InterPro" id="IPR052531">
    <property type="entry name" value="CarD-like_regulator"/>
</dbReference>
<evidence type="ECO:0000313" key="2">
    <source>
        <dbReference type="EMBL" id="MBU3803711.1"/>
    </source>
</evidence>
<reference evidence="2" key="2">
    <citation type="submission" date="2021-04" db="EMBL/GenBank/DDBJ databases">
        <authorList>
            <person name="Gilroy R."/>
        </authorList>
    </citation>
    <scope>NUCLEOTIDE SEQUENCE</scope>
    <source>
        <strain evidence="2">B5-657</strain>
    </source>
</reference>
<dbReference type="InterPro" id="IPR042215">
    <property type="entry name" value="CarD-like_C"/>
</dbReference>
<dbReference type="InterPro" id="IPR003711">
    <property type="entry name" value="CarD-like/TRCF_RID"/>
</dbReference>
<protein>
    <recommendedName>
        <fullName evidence="1">CarD-like/TRCF RNAP-interacting domain-containing protein</fullName>
    </recommendedName>
</protein>
<accession>A0A9E2KBZ1</accession>
<organism evidence="2 3">
    <name type="scientific">Candidatus Cellulosilyticum pullistercoris</name>
    <dbReference type="NCBI Taxonomy" id="2838521"/>
    <lineage>
        <taxon>Bacteria</taxon>
        <taxon>Bacillati</taxon>
        <taxon>Bacillota</taxon>
        <taxon>Clostridia</taxon>
        <taxon>Lachnospirales</taxon>
        <taxon>Cellulosilyticaceae</taxon>
        <taxon>Cellulosilyticum</taxon>
    </lineage>
</organism>
<dbReference type="GO" id="GO:0009303">
    <property type="term" value="P:rRNA transcription"/>
    <property type="evidence" value="ECO:0007669"/>
    <property type="project" value="TreeGrafter"/>
</dbReference>
<dbReference type="InterPro" id="IPR048792">
    <property type="entry name" value="CarD_C"/>
</dbReference>
<dbReference type="Gene3D" id="2.40.10.170">
    <property type="match status" value="1"/>
</dbReference>
<feature type="domain" description="CarD-like/TRCF RNAP-interacting" evidence="1">
    <location>
        <begin position="1"/>
        <end position="113"/>
    </location>
</feature>
<comment type="caution">
    <text evidence="2">The sequence shown here is derived from an EMBL/GenBank/DDBJ whole genome shotgun (WGS) entry which is preliminary data.</text>
</comment>
<proteinExistence type="predicted"/>
<dbReference type="PANTHER" id="PTHR38447">
    <property type="entry name" value="TRANSCRIPTION FACTOR YDEB-RELATED"/>
    <property type="match status" value="1"/>
</dbReference>
<name>A0A9E2KBZ1_9FIRM</name>
<reference evidence="2" key="1">
    <citation type="journal article" date="2021" name="PeerJ">
        <title>Extensive microbial diversity within the chicken gut microbiome revealed by metagenomics and culture.</title>
        <authorList>
            <person name="Gilroy R."/>
            <person name="Ravi A."/>
            <person name="Getino M."/>
            <person name="Pursley I."/>
            <person name="Horton D.L."/>
            <person name="Alikhan N.F."/>
            <person name="Baker D."/>
            <person name="Gharbi K."/>
            <person name="Hall N."/>
            <person name="Watson M."/>
            <person name="Adriaenssens E.M."/>
            <person name="Foster-Nyarko E."/>
            <person name="Jarju S."/>
            <person name="Secka A."/>
            <person name="Antonio M."/>
            <person name="Oren A."/>
            <person name="Chaudhuri R.R."/>
            <person name="La Ragione R."/>
            <person name="Hildebrand F."/>
            <person name="Pallen M.J."/>
        </authorList>
    </citation>
    <scope>NUCLEOTIDE SEQUENCE</scope>
    <source>
        <strain evidence="2">B5-657</strain>
    </source>
</reference>
<evidence type="ECO:0000313" key="3">
    <source>
        <dbReference type="Proteomes" id="UP000824229"/>
    </source>
</evidence>